<dbReference type="Proteomes" id="UP000770015">
    <property type="component" value="Unassembled WGS sequence"/>
</dbReference>
<evidence type="ECO:0000256" key="1">
    <source>
        <dbReference type="SAM" id="MobiDB-lite"/>
    </source>
</evidence>
<reference evidence="2" key="1">
    <citation type="journal article" date="2021" name="Nat. Commun.">
        <title>Genetic determinants of endophytism in the Arabidopsis root mycobiome.</title>
        <authorList>
            <person name="Mesny F."/>
            <person name="Miyauchi S."/>
            <person name="Thiergart T."/>
            <person name="Pickel B."/>
            <person name="Atanasova L."/>
            <person name="Karlsson M."/>
            <person name="Huettel B."/>
            <person name="Barry K.W."/>
            <person name="Haridas S."/>
            <person name="Chen C."/>
            <person name="Bauer D."/>
            <person name="Andreopoulos W."/>
            <person name="Pangilinan J."/>
            <person name="LaButti K."/>
            <person name="Riley R."/>
            <person name="Lipzen A."/>
            <person name="Clum A."/>
            <person name="Drula E."/>
            <person name="Henrissat B."/>
            <person name="Kohler A."/>
            <person name="Grigoriev I.V."/>
            <person name="Martin F.M."/>
            <person name="Hacquard S."/>
        </authorList>
    </citation>
    <scope>NUCLEOTIDE SEQUENCE</scope>
    <source>
        <strain evidence="2">MPI-SDFR-AT-0117</strain>
    </source>
</reference>
<comment type="caution">
    <text evidence="2">The sequence shown here is derived from an EMBL/GenBank/DDBJ whole genome shotgun (WGS) entry which is preliminary data.</text>
</comment>
<protein>
    <submittedName>
        <fullName evidence="2">Uncharacterized protein</fullName>
    </submittedName>
</protein>
<organism evidence="2 3">
    <name type="scientific">Plectosphaerella plurivora</name>
    <dbReference type="NCBI Taxonomy" id="936078"/>
    <lineage>
        <taxon>Eukaryota</taxon>
        <taxon>Fungi</taxon>
        <taxon>Dikarya</taxon>
        <taxon>Ascomycota</taxon>
        <taxon>Pezizomycotina</taxon>
        <taxon>Sordariomycetes</taxon>
        <taxon>Hypocreomycetidae</taxon>
        <taxon>Glomerellales</taxon>
        <taxon>Plectosphaerellaceae</taxon>
        <taxon>Plectosphaerella</taxon>
    </lineage>
</organism>
<dbReference type="OrthoDB" id="4624666at2759"/>
<evidence type="ECO:0000313" key="3">
    <source>
        <dbReference type="Proteomes" id="UP000770015"/>
    </source>
</evidence>
<proteinExistence type="predicted"/>
<dbReference type="EMBL" id="JAGSXJ010000042">
    <property type="protein sequence ID" value="KAH6663558.1"/>
    <property type="molecule type" value="Genomic_DNA"/>
</dbReference>
<feature type="region of interest" description="Disordered" evidence="1">
    <location>
        <begin position="1"/>
        <end position="65"/>
    </location>
</feature>
<feature type="compositionally biased region" description="Polar residues" evidence="1">
    <location>
        <begin position="40"/>
        <end position="58"/>
    </location>
</feature>
<gene>
    <name evidence="2" type="ORF">F5X68DRAFT_237415</name>
</gene>
<evidence type="ECO:0000313" key="2">
    <source>
        <dbReference type="EMBL" id="KAH6663558.1"/>
    </source>
</evidence>
<name>A0A9P9A598_9PEZI</name>
<sequence length="76" mass="8383">MPSASAKAKYQAVLDDPMRRQSSSHLKNREMITRIPSGGSEVTNSVTRRPSSSSQTGPDKQPIRSAIKNWLKLPAF</sequence>
<keyword evidence="3" id="KW-1185">Reference proteome</keyword>
<accession>A0A9P9A598</accession>
<dbReference type="AlphaFoldDB" id="A0A9P9A598"/>